<dbReference type="PANTHER" id="PTHR38137">
    <property type="entry name" value="PRC-BARREL DOMAIN PROTEIN"/>
    <property type="match status" value="1"/>
</dbReference>
<name>A0ABU2FR48_9EURY</name>
<dbReference type="RefSeq" id="WP_310901070.1">
    <property type="nucleotide sequence ID" value="NZ_JAMQOS010000004.1"/>
</dbReference>
<dbReference type="Proteomes" id="UP001268864">
    <property type="component" value="Unassembled WGS sequence"/>
</dbReference>
<protein>
    <submittedName>
        <fullName evidence="2">PRC-barrel domain-containing protein</fullName>
    </submittedName>
</protein>
<feature type="domain" description="PRC-barrel" evidence="1">
    <location>
        <begin position="10"/>
        <end position="85"/>
    </location>
</feature>
<dbReference type="EMBL" id="JAMQOS010000004">
    <property type="protein sequence ID" value="MDS0283238.1"/>
    <property type="molecule type" value="Genomic_DNA"/>
</dbReference>
<keyword evidence="3" id="KW-1185">Reference proteome</keyword>
<accession>A0ABU2FR48</accession>
<evidence type="ECO:0000313" key="3">
    <source>
        <dbReference type="Proteomes" id="UP001268864"/>
    </source>
</evidence>
<gene>
    <name evidence="2" type="ORF">NDI86_13985</name>
</gene>
<proteinExistence type="predicted"/>
<sequence length="101" mass="11416">METEKIPQEITTLVGREVYSKNGVFVGEVEDIRLDLDRQTVTGLALHQLNTELFDAEARSARGVIIPYRWVQAVGDVVIVNDIVERLHQPDEETDEEEVPA</sequence>
<evidence type="ECO:0000313" key="2">
    <source>
        <dbReference type="EMBL" id="MDS0283238.1"/>
    </source>
</evidence>
<dbReference type="SUPFAM" id="SSF50346">
    <property type="entry name" value="PRC-barrel domain"/>
    <property type="match status" value="1"/>
</dbReference>
<evidence type="ECO:0000259" key="1">
    <source>
        <dbReference type="Pfam" id="PF05239"/>
    </source>
</evidence>
<dbReference type="Pfam" id="PF05239">
    <property type="entry name" value="PRC"/>
    <property type="match status" value="1"/>
</dbReference>
<dbReference type="Gene3D" id="2.30.30.240">
    <property type="entry name" value="PRC-barrel domain"/>
    <property type="match status" value="1"/>
</dbReference>
<dbReference type="PANTHER" id="PTHR38137:SF1">
    <property type="entry name" value="PRC-BARREL DOMAIN-CONTAINING PROTEIN"/>
    <property type="match status" value="1"/>
</dbReference>
<dbReference type="InterPro" id="IPR027275">
    <property type="entry name" value="PRC-brl_dom"/>
</dbReference>
<dbReference type="InterPro" id="IPR011033">
    <property type="entry name" value="PRC_barrel-like_sf"/>
</dbReference>
<organism evidence="2 3">
    <name type="scientific">Haloarcula onubensis</name>
    <dbReference type="NCBI Taxonomy" id="2950539"/>
    <lineage>
        <taxon>Archaea</taxon>
        <taxon>Methanobacteriati</taxon>
        <taxon>Methanobacteriota</taxon>
        <taxon>Stenosarchaea group</taxon>
        <taxon>Halobacteria</taxon>
        <taxon>Halobacteriales</taxon>
        <taxon>Haloarculaceae</taxon>
        <taxon>Haloarcula</taxon>
    </lineage>
</organism>
<reference evidence="2 3" key="1">
    <citation type="submission" date="2022-06" db="EMBL/GenBank/DDBJ databases">
        <title>Halomicroarcula sp. a new haloarchaeum isolate from saline soil.</title>
        <authorList>
            <person name="Strakova D."/>
            <person name="Galisteo C."/>
            <person name="Sanchez-Porro C."/>
            <person name="Ventosa A."/>
        </authorList>
    </citation>
    <scope>NUCLEOTIDE SEQUENCE [LARGE SCALE GENOMIC DNA]</scope>
    <source>
        <strain evidence="2 3">S3CR25-11</strain>
    </source>
</reference>
<comment type="caution">
    <text evidence="2">The sequence shown here is derived from an EMBL/GenBank/DDBJ whole genome shotgun (WGS) entry which is preliminary data.</text>
</comment>